<dbReference type="Proteomes" id="UP000596742">
    <property type="component" value="Unassembled WGS sequence"/>
</dbReference>
<keyword evidence="1" id="KW-0732">Signal</keyword>
<proteinExistence type="predicted"/>
<evidence type="ECO:0000313" key="2">
    <source>
        <dbReference type="EMBL" id="VDI35947.1"/>
    </source>
</evidence>
<accession>A0A8B6ELQ6</accession>
<sequence>MKSIQMILAVFLIAALCGKVTSKGTDYGNGYCTNTDCQTGYDYYDNSGYCRYGDKAEVYKYNCKSHLGCCLPRYPDGQLKPYCTNKYGCPKQYYFYNNYGYYLYGYKNYSDCLYYKGCCIRREY</sequence>
<keyword evidence="3" id="KW-1185">Reference proteome</keyword>
<evidence type="ECO:0000313" key="3">
    <source>
        <dbReference type="Proteomes" id="UP000596742"/>
    </source>
</evidence>
<protein>
    <submittedName>
        <fullName evidence="2">Uncharacterized protein</fullName>
    </submittedName>
</protein>
<dbReference type="AlphaFoldDB" id="A0A8B6ELQ6"/>
<evidence type="ECO:0000256" key="1">
    <source>
        <dbReference type="SAM" id="SignalP"/>
    </source>
</evidence>
<comment type="caution">
    <text evidence="2">The sequence shown here is derived from an EMBL/GenBank/DDBJ whole genome shotgun (WGS) entry which is preliminary data.</text>
</comment>
<name>A0A8B6ELQ6_MYTGA</name>
<organism evidence="2 3">
    <name type="scientific">Mytilus galloprovincialis</name>
    <name type="common">Mediterranean mussel</name>
    <dbReference type="NCBI Taxonomy" id="29158"/>
    <lineage>
        <taxon>Eukaryota</taxon>
        <taxon>Metazoa</taxon>
        <taxon>Spiralia</taxon>
        <taxon>Lophotrochozoa</taxon>
        <taxon>Mollusca</taxon>
        <taxon>Bivalvia</taxon>
        <taxon>Autobranchia</taxon>
        <taxon>Pteriomorphia</taxon>
        <taxon>Mytilida</taxon>
        <taxon>Mytiloidea</taxon>
        <taxon>Mytilidae</taxon>
        <taxon>Mytilinae</taxon>
        <taxon>Mytilus</taxon>
    </lineage>
</organism>
<gene>
    <name evidence="2" type="ORF">MGAL_10B027856</name>
</gene>
<feature type="chain" id="PRO_5032913727" evidence="1">
    <location>
        <begin position="23"/>
        <end position="124"/>
    </location>
</feature>
<dbReference type="EMBL" id="UYJE01005282">
    <property type="protein sequence ID" value="VDI35947.1"/>
    <property type="molecule type" value="Genomic_DNA"/>
</dbReference>
<reference evidence="2" key="1">
    <citation type="submission" date="2018-11" db="EMBL/GenBank/DDBJ databases">
        <authorList>
            <person name="Alioto T."/>
            <person name="Alioto T."/>
        </authorList>
    </citation>
    <scope>NUCLEOTIDE SEQUENCE</scope>
</reference>
<dbReference type="OrthoDB" id="6180245at2759"/>
<feature type="signal peptide" evidence="1">
    <location>
        <begin position="1"/>
        <end position="22"/>
    </location>
</feature>